<feature type="transmembrane region" description="Helical" evidence="1">
    <location>
        <begin position="76"/>
        <end position="93"/>
    </location>
</feature>
<dbReference type="EMBL" id="JAVDQN010000006">
    <property type="protein sequence ID" value="MDR6379088.1"/>
    <property type="molecule type" value="Genomic_DNA"/>
</dbReference>
<comment type="caution">
    <text evidence="2">The sequence shown here is derived from an EMBL/GenBank/DDBJ whole genome shotgun (WGS) entry which is preliminary data.</text>
</comment>
<dbReference type="Proteomes" id="UP001229486">
    <property type="component" value="Unassembled WGS sequence"/>
</dbReference>
<dbReference type="RefSeq" id="WP_020070087.1">
    <property type="nucleotide sequence ID" value="NZ_JAQQDN010000009.1"/>
</dbReference>
<organism evidence="2 5">
    <name type="scientific">Paraburkholderia caledonica</name>
    <dbReference type="NCBI Taxonomy" id="134536"/>
    <lineage>
        <taxon>Bacteria</taxon>
        <taxon>Pseudomonadati</taxon>
        <taxon>Pseudomonadota</taxon>
        <taxon>Betaproteobacteria</taxon>
        <taxon>Burkholderiales</taxon>
        <taxon>Burkholderiaceae</taxon>
        <taxon>Paraburkholderia</taxon>
    </lineage>
</organism>
<evidence type="ECO:0000313" key="4">
    <source>
        <dbReference type="Proteomes" id="UP001185254"/>
    </source>
</evidence>
<dbReference type="EMBL" id="JAURTK010000002">
    <property type="protein sequence ID" value="MDP9646822.1"/>
    <property type="molecule type" value="Genomic_DNA"/>
</dbReference>
<keyword evidence="4" id="KW-1185">Reference proteome</keyword>
<feature type="transmembrane region" description="Helical" evidence="1">
    <location>
        <begin position="6"/>
        <end position="22"/>
    </location>
</feature>
<evidence type="ECO:0000256" key="1">
    <source>
        <dbReference type="SAM" id="Phobius"/>
    </source>
</evidence>
<accession>A0AB73IA99</accession>
<evidence type="ECO:0008006" key="6">
    <source>
        <dbReference type="Google" id="ProtNLM"/>
    </source>
</evidence>
<reference evidence="2 4" key="1">
    <citation type="submission" date="2023-07" db="EMBL/GenBank/DDBJ databases">
        <title>Sorghum-associated microbial communities from plants grown in Nebraska, USA.</title>
        <authorList>
            <person name="Schachtman D."/>
        </authorList>
    </citation>
    <scope>NUCLEOTIDE SEQUENCE</scope>
    <source>
        <strain evidence="3 4">DS1039</strain>
        <strain evidence="2">DS1061</strain>
    </source>
</reference>
<gene>
    <name evidence="3" type="ORF">J2776_005810</name>
    <name evidence="2" type="ORF">J2793_002255</name>
</gene>
<evidence type="ECO:0000313" key="3">
    <source>
        <dbReference type="EMBL" id="MDR6379088.1"/>
    </source>
</evidence>
<evidence type="ECO:0000313" key="5">
    <source>
        <dbReference type="Proteomes" id="UP001229486"/>
    </source>
</evidence>
<sequence length="108" mass="12074">MELTDWIVILAITLMTIAFRCAHTPAGWSRENRARRLAGTRMLVQAACSVWAALLIVARCVFALDGLLGLRPTFQEVLAVVAILLACGCYWSVRGRRLLKPRRLFISC</sequence>
<dbReference type="AlphaFoldDB" id="A0AB73IA99"/>
<feature type="transmembrane region" description="Helical" evidence="1">
    <location>
        <begin position="43"/>
        <end position="64"/>
    </location>
</feature>
<dbReference type="GeneID" id="97019008"/>
<keyword evidence="1" id="KW-0812">Transmembrane</keyword>
<protein>
    <recommendedName>
        <fullName evidence="6">DUF3325 domain-containing protein</fullName>
    </recommendedName>
</protein>
<proteinExistence type="predicted"/>
<name>A0AB73IA99_9BURK</name>
<keyword evidence="1" id="KW-0472">Membrane</keyword>
<dbReference type="Proteomes" id="UP001185254">
    <property type="component" value="Unassembled WGS sequence"/>
</dbReference>
<evidence type="ECO:0000313" key="2">
    <source>
        <dbReference type="EMBL" id="MDP9646822.1"/>
    </source>
</evidence>
<keyword evidence="1" id="KW-1133">Transmembrane helix</keyword>